<evidence type="ECO:0000313" key="1">
    <source>
        <dbReference type="EMBL" id="SGY95188.1"/>
    </source>
</evidence>
<evidence type="ECO:0000313" key="4">
    <source>
        <dbReference type="Proteomes" id="UP000183794"/>
    </source>
</evidence>
<dbReference type="EMBL" id="FPLD01000085">
    <property type="protein sequence ID" value="SGZ07040.1"/>
    <property type="molecule type" value="Genomic_DNA"/>
</dbReference>
<gene>
    <name evidence="1" type="ORF">MT2528_2937</name>
    <name evidence="2" type="ORF">NVI5450_3134</name>
</gene>
<proteinExistence type="predicted"/>
<dbReference type="EMBL" id="FPLJ01000064">
    <property type="protein sequence ID" value="SGY95188.1"/>
    <property type="molecule type" value="Genomic_DNA"/>
</dbReference>
<keyword evidence="3" id="KW-1185">Reference proteome</keyword>
<evidence type="ECO:0000313" key="3">
    <source>
        <dbReference type="Proteomes" id="UP000182660"/>
    </source>
</evidence>
<dbReference type="OrthoDB" id="6401679at2"/>
<protein>
    <submittedName>
        <fullName evidence="2">General negative regulator of transcription subunit 1</fullName>
    </submittedName>
</protein>
<dbReference type="GeneID" id="61298338"/>
<accession>A0A1K9ZQU6</accession>
<dbReference type="RefSeq" id="WP_139291686.1">
    <property type="nucleotide sequence ID" value="NZ_CAWQZC010000033.1"/>
</dbReference>
<dbReference type="Proteomes" id="UP000182660">
    <property type="component" value="Unassembled WGS sequence"/>
</dbReference>
<organism evidence="2 4">
    <name type="scientific">Moritella viscosa</name>
    <dbReference type="NCBI Taxonomy" id="80854"/>
    <lineage>
        <taxon>Bacteria</taxon>
        <taxon>Pseudomonadati</taxon>
        <taxon>Pseudomonadota</taxon>
        <taxon>Gammaproteobacteria</taxon>
        <taxon>Alteromonadales</taxon>
        <taxon>Moritellaceae</taxon>
        <taxon>Moritella</taxon>
    </lineage>
</organism>
<dbReference type="Proteomes" id="UP000183794">
    <property type="component" value="Unassembled WGS sequence"/>
</dbReference>
<reference evidence="2 4" key="2">
    <citation type="submission" date="2016-11" db="EMBL/GenBank/DDBJ databases">
        <authorList>
            <person name="Jaros S."/>
            <person name="Januszkiewicz K."/>
            <person name="Wedrychowicz H."/>
        </authorList>
    </citation>
    <scope>NUCLEOTIDE SEQUENCE [LARGE SCALE GENOMIC DNA]</scope>
    <source>
        <strain evidence="2">NVI 5450</strain>
    </source>
</reference>
<dbReference type="AlphaFoldDB" id="A0A1K9ZQU6"/>
<evidence type="ECO:0000313" key="2">
    <source>
        <dbReference type="EMBL" id="SGZ07040.1"/>
    </source>
</evidence>
<sequence length="56" mass="6589">MFEQVSVNLPQAICYEFRQALIQGCWKSGLLLTEQQRRICEQVLFYHEGNDSNCNH</sequence>
<name>A0A1K9ZQU6_9GAMM</name>
<reference evidence="1 3" key="1">
    <citation type="submission" date="2016-11" db="EMBL/GenBank/DDBJ databases">
        <authorList>
            <person name="Klemetsen T."/>
        </authorList>
    </citation>
    <scope>NUCLEOTIDE SEQUENCE [LARGE SCALE GENOMIC DNA]</scope>
    <source>
        <strain evidence="1">MT 2528</strain>
    </source>
</reference>